<sequence length="87" mass="9737">MIVVEVAGCRLRVSGCCLRSAVVRSLAEAFALEDVVWGWLPRVERSCREVAAAFENFLQSRGAKDCRVEALEPHMRHEEPARQLVLG</sequence>
<reference evidence="1 2" key="1">
    <citation type="submission" date="2023-09" db="EMBL/GenBank/DDBJ databases">
        <title>Pyrofollis japonicus gen. nov. sp. nov., a novel member of the family Pyrodictiaceae isolated from the Iheya North hydrothermal field.</title>
        <authorList>
            <person name="Miyazaki U."/>
            <person name="Sanari M."/>
            <person name="Tame A."/>
            <person name="Kitajima M."/>
            <person name="Okamoto A."/>
            <person name="Sawayama S."/>
            <person name="Miyazaki J."/>
            <person name="Takai K."/>
            <person name="Nakagawa S."/>
        </authorList>
    </citation>
    <scope>NUCLEOTIDE SEQUENCE [LARGE SCALE GENOMIC DNA]</scope>
    <source>
        <strain evidence="1 2">AV2</strain>
    </source>
</reference>
<dbReference type="GeneID" id="89288856"/>
<organism evidence="1 2">
    <name type="scientific">Pyrodictium abyssi</name>
    <dbReference type="NCBI Taxonomy" id="54256"/>
    <lineage>
        <taxon>Archaea</taxon>
        <taxon>Thermoproteota</taxon>
        <taxon>Thermoprotei</taxon>
        <taxon>Desulfurococcales</taxon>
        <taxon>Pyrodictiaceae</taxon>
        <taxon>Pyrodictium</taxon>
    </lineage>
</organism>
<keyword evidence="2" id="KW-1185">Reference proteome</keyword>
<gene>
    <name evidence="1" type="ORF">PABY_08350</name>
</gene>
<dbReference type="Proteomes" id="UP001341135">
    <property type="component" value="Chromosome"/>
</dbReference>
<evidence type="ECO:0000313" key="1">
    <source>
        <dbReference type="EMBL" id="BES81268.1"/>
    </source>
</evidence>
<dbReference type="RefSeq" id="WP_338252218.1">
    <property type="nucleotide sequence ID" value="NZ_AP028907.1"/>
</dbReference>
<evidence type="ECO:0000313" key="2">
    <source>
        <dbReference type="Proteomes" id="UP001341135"/>
    </source>
</evidence>
<accession>A0ABN6ZU30</accession>
<dbReference type="EMBL" id="AP028907">
    <property type="protein sequence ID" value="BES81268.1"/>
    <property type="molecule type" value="Genomic_DNA"/>
</dbReference>
<name>A0ABN6ZU30_9CREN</name>
<protein>
    <submittedName>
        <fullName evidence="1">Uncharacterized protein</fullName>
    </submittedName>
</protein>
<proteinExistence type="predicted"/>